<keyword evidence="3" id="KW-0067">ATP-binding</keyword>
<dbReference type="EMBL" id="AFZF02000013">
    <property type="protein sequence ID" value="EHL17060.1"/>
    <property type="molecule type" value="Genomic_DNA"/>
</dbReference>
<evidence type="ECO:0000313" key="6">
    <source>
        <dbReference type="Proteomes" id="UP000017818"/>
    </source>
</evidence>
<accession>V9HP92</accession>
<dbReference type="InterPro" id="IPR051782">
    <property type="entry name" value="ABC_Transporter_VariousFunc"/>
</dbReference>
<keyword evidence="1" id="KW-0813">Transport</keyword>
<dbReference type="SMART" id="SM00382">
    <property type="entry name" value="AAA"/>
    <property type="match status" value="1"/>
</dbReference>
<dbReference type="PANTHER" id="PTHR42939:SF1">
    <property type="entry name" value="ABC TRANSPORTER ATP-BINDING PROTEIN ALBC-RELATED"/>
    <property type="match status" value="1"/>
</dbReference>
<proteinExistence type="predicted"/>
<dbReference type="InterPro" id="IPR003439">
    <property type="entry name" value="ABC_transporter-like_ATP-bd"/>
</dbReference>
<dbReference type="CDD" id="cd03230">
    <property type="entry name" value="ABC_DR_subfamily_A"/>
    <property type="match status" value="1"/>
</dbReference>
<dbReference type="InterPro" id="IPR003593">
    <property type="entry name" value="AAA+_ATPase"/>
</dbReference>
<keyword evidence="2" id="KW-0547">Nucleotide-binding</keyword>
<dbReference type="HOGENOM" id="CLU_000604_1_2_9"/>
<comment type="caution">
    <text evidence="5">The sequence shown here is derived from an EMBL/GenBank/DDBJ whole genome shotgun (WGS) entry which is preliminary data.</text>
</comment>
<dbReference type="OrthoDB" id="9804819at2"/>
<protein>
    <recommendedName>
        <fullName evidence="4">ABC transporter domain-containing protein</fullName>
    </recommendedName>
</protein>
<sequence length="197" mass="22332">MLIKISNLSVKYGTYEVLHSISLDVFEGQSICILGENSAGKSTLLKCICKLKKYMGTITYKDNIDIFYLPQDNILIDELSVKDNLKLFLKDFKSLKNSAVLEEFAIDTIFDKKVKNLSGGTKRKISLCIALMEKSDLIVLDEPFSSLDEKSRNLFLDKLKEKTNLGNTLIYTTHLKDTLDIATRKFYLKDGILEDGI</sequence>
<evidence type="ECO:0000256" key="1">
    <source>
        <dbReference type="ARBA" id="ARBA00022448"/>
    </source>
</evidence>
<dbReference type="Proteomes" id="UP000017818">
    <property type="component" value="Unassembled WGS sequence"/>
</dbReference>
<evidence type="ECO:0000259" key="4">
    <source>
        <dbReference type="PROSITE" id="PS50893"/>
    </source>
</evidence>
<evidence type="ECO:0000313" key="5">
    <source>
        <dbReference type="EMBL" id="EHL17060.1"/>
    </source>
</evidence>
<name>V9HP92_9FIRM</name>
<dbReference type="AlphaFoldDB" id="V9HP92"/>
<dbReference type="Pfam" id="PF00005">
    <property type="entry name" value="ABC_tran"/>
    <property type="match status" value="1"/>
</dbReference>
<evidence type="ECO:0000256" key="2">
    <source>
        <dbReference type="ARBA" id="ARBA00022741"/>
    </source>
</evidence>
<gene>
    <name evidence="5" type="ORF">HMPREF9630_01743</name>
</gene>
<evidence type="ECO:0000256" key="3">
    <source>
        <dbReference type="ARBA" id="ARBA00022840"/>
    </source>
</evidence>
<dbReference type="GO" id="GO:0016887">
    <property type="term" value="F:ATP hydrolysis activity"/>
    <property type="evidence" value="ECO:0007669"/>
    <property type="project" value="InterPro"/>
</dbReference>
<dbReference type="GO" id="GO:0005524">
    <property type="term" value="F:ATP binding"/>
    <property type="evidence" value="ECO:0007669"/>
    <property type="project" value="UniProtKB-KW"/>
</dbReference>
<dbReference type="SUPFAM" id="SSF52540">
    <property type="entry name" value="P-loop containing nucleoside triphosphate hydrolases"/>
    <property type="match status" value="1"/>
</dbReference>
<feature type="domain" description="ABC transporter" evidence="4">
    <location>
        <begin position="3"/>
        <end position="197"/>
    </location>
</feature>
<dbReference type="RefSeq" id="WP_009528028.1">
    <property type="nucleotide sequence ID" value="NZ_JH815225.1"/>
</dbReference>
<dbReference type="PANTHER" id="PTHR42939">
    <property type="entry name" value="ABC TRANSPORTER ATP-BINDING PROTEIN ALBC-RELATED"/>
    <property type="match status" value="1"/>
</dbReference>
<dbReference type="InterPro" id="IPR027417">
    <property type="entry name" value="P-loop_NTPase"/>
</dbReference>
<organism evidence="5 6">
    <name type="scientific">Peptoanaerobacter stomatis</name>
    <dbReference type="NCBI Taxonomy" id="796937"/>
    <lineage>
        <taxon>Bacteria</taxon>
        <taxon>Bacillati</taxon>
        <taxon>Bacillota</taxon>
        <taxon>Clostridia</taxon>
        <taxon>Peptostreptococcales</taxon>
        <taxon>Filifactoraceae</taxon>
        <taxon>Peptoanaerobacter</taxon>
    </lineage>
</organism>
<dbReference type="PROSITE" id="PS50893">
    <property type="entry name" value="ABC_TRANSPORTER_2"/>
    <property type="match status" value="1"/>
</dbReference>
<dbReference type="Gene3D" id="3.40.50.300">
    <property type="entry name" value="P-loop containing nucleotide triphosphate hydrolases"/>
    <property type="match status" value="1"/>
</dbReference>
<reference evidence="5 6" key="1">
    <citation type="submission" date="2012-05" db="EMBL/GenBank/DDBJ databases">
        <title>The Genome Sequence of Eubacteriaceae bacterium CM2.</title>
        <authorList>
            <consortium name="The Broad Institute Genome Sequencing Platform"/>
            <person name="Earl A."/>
            <person name="Ward D."/>
            <person name="Feldgarden M."/>
            <person name="Gevers D."/>
            <person name="Sizova M."/>
            <person name="Hazen A."/>
            <person name="Epstein S."/>
            <person name="Walker B."/>
            <person name="Young S.K."/>
            <person name="Zeng Q."/>
            <person name="Gargeya S."/>
            <person name="Fitzgerald M."/>
            <person name="Haas B."/>
            <person name="Abouelleil A."/>
            <person name="Alvarado L."/>
            <person name="Arachchi H.M."/>
            <person name="Berlin A."/>
            <person name="Chapman S.B."/>
            <person name="Goldberg J."/>
            <person name="Griggs A."/>
            <person name="Gujja S."/>
            <person name="Hansen M."/>
            <person name="Howarth C."/>
            <person name="Imamovic A."/>
            <person name="Larimer J."/>
            <person name="McCowen C."/>
            <person name="Montmayeur A."/>
            <person name="Murphy C."/>
            <person name="Neiman D."/>
            <person name="Pearson M."/>
            <person name="Priest M."/>
            <person name="Roberts A."/>
            <person name="Saif S."/>
            <person name="Shea T."/>
            <person name="Sisk P."/>
            <person name="Sykes S."/>
            <person name="Wortman J."/>
            <person name="Nusbaum C."/>
            <person name="Birren B."/>
        </authorList>
    </citation>
    <scope>NUCLEOTIDE SEQUENCE [LARGE SCALE GENOMIC DNA]</scope>
    <source>
        <strain evidence="5 6">CM2</strain>
    </source>
</reference>